<feature type="region of interest" description="Disordered" evidence="1">
    <location>
        <begin position="36"/>
        <end position="58"/>
    </location>
</feature>
<dbReference type="EMBL" id="ML977320">
    <property type="protein sequence ID" value="KAF2116609.1"/>
    <property type="molecule type" value="Genomic_DNA"/>
</dbReference>
<reference evidence="2" key="1">
    <citation type="journal article" date="2020" name="Stud. Mycol.">
        <title>101 Dothideomycetes genomes: a test case for predicting lifestyles and emergence of pathogens.</title>
        <authorList>
            <person name="Haridas S."/>
            <person name="Albert R."/>
            <person name="Binder M."/>
            <person name="Bloem J."/>
            <person name="Labutti K."/>
            <person name="Salamov A."/>
            <person name="Andreopoulos B."/>
            <person name="Baker S."/>
            <person name="Barry K."/>
            <person name="Bills G."/>
            <person name="Bluhm B."/>
            <person name="Cannon C."/>
            <person name="Castanera R."/>
            <person name="Culley D."/>
            <person name="Daum C."/>
            <person name="Ezra D."/>
            <person name="Gonzalez J."/>
            <person name="Henrissat B."/>
            <person name="Kuo A."/>
            <person name="Liang C."/>
            <person name="Lipzen A."/>
            <person name="Lutzoni F."/>
            <person name="Magnuson J."/>
            <person name="Mondo S."/>
            <person name="Nolan M."/>
            <person name="Ohm R."/>
            <person name="Pangilinan J."/>
            <person name="Park H.-J."/>
            <person name="Ramirez L."/>
            <person name="Alfaro M."/>
            <person name="Sun H."/>
            <person name="Tritt A."/>
            <person name="Yoshinaga Y."/>
            <person name="Zwiers L.-H."/>
            <person name="Turgeon B."/>
            <person name="Goodwin S."/>
            <person name="Spatafora J."/>
            <person name="Crous P."/>
            <person name="Grigoriev I."/>
        </authorList>
    </citation>
    <scope>NUCLEOTIDE SEQUENCE</scope>
    <source>
        <strain evidence="2">CBS 627.86</strain>
    </source>
</reference>
<evidence type="ECO:0000313" key="2">
    <source>
        <dbReference type="EMBL" id="KAF2116609.1"/>
    </source>
</evidence>
<proteinExistence type="predicted"/>
<keyword evidence="3" id="KW-1185">Reference proteome</keyword>
<gene>
    <name evidence="2" type="ORF">BDV96DRAFT_31288</name>
</gene>
<protein>
    <submittedName>
        <fullName evidence="2">Uncharacterized protein</fullName>
    </submittedName>
</protein>
<dbReference type="AlphaFoldDB" id="A0A6A5ZAS4"/>
<sequence>MRLCTGSGSRPSHDDTAPRLRLFWDGQDSAARLFRQPSRSDSQTGKCRPAPQEPPVPSCLLSVTTHRTLDAVLDWRQGQRDTALWPPSTRRPRLACTSLLLLSRGRERRWEGALRSRQRPPREMLVGILEVAGANRVVTRALLSTWQLHCLEDCSTPGSGPQLHLVLPLQLSTPQKAPLVDGTCSGQMINRATQLDPSAPCRCLEL</sequence>
<dbReference type="Proteomes" id="UP000799770">
    <property type="component" value="Unassembled WGS sequence"/>
</dbReference>
<organism evidence="2 3">
    <name type="scientific">Lophiotrema nucula</name>
    <dbReference type="NCBI Taxonomy" id="690887"/>
    <lineage>
        <taxon>Eukaryota</taxon>
        <taxon>Fungi</taxon>
        <taxon>Dikarya</taxon>
        <taxon>Ascomycota</taxon>
        <taxon>Pezizomycotina</taxon>
        <taxon>Dothideomycetes</taxon>
        <taxon>Pleosporomycetidae</taxon>
        <taxon>Pleosporales</taxon>
        <taxon>Lophiotremataceae</taxon>
        <taxon>Lophiotrema</taxon>
    </lineage>
</organism>
<evidence type="ECO:0000313" key="3">
    <source>
        <dbReference type="Proteomes" id="UP000799770"/>
    </source>
</evidence>
<evidence type="ECO:0000256" key="1">
    <source>
        <dbReference type="SAM" id="MobiDB-lite"/>
    </source>
</evidence>
<accession>A0A6A5ZAS4</accession>
<name>A0A6A5ZAS4_9PLEO</name>